<reference evidence="1 2" key="1">
    <citation type="journal article" date="2012" name="Genome Biol.">
        <title>Genome and low-iron response of an oceanic diatom adapted to chronic iron limitation.</title>
        <authorList>
            <person name="Lommer M."/>
            <person name="Specht M."/>
            <person name="Roy A.S."/>
            <person name="Kraemer L."/>
            <person name="Andreson R."/>
            <person name="Gutowska M.A."/>
            <person name="Wolf J."/>
            <person name="Bergner S.V."/>
            <person name="Schilhabel M.B."/>
            <person name="Klostermeier U.C."/>
            <person name="Beiko R.G."/>
            <person name="Rosenstiel P."/>
            <person name="Hippler M."/>
            <person name="Laroche J."/>
        </authorList>
    </citation>
    <scope>NUCLEOTIDE SEQUENCE [LARGE SCALE GENOMIC DNA]</scope>
    <source>
        <strain evidence="1 2">CCMP1005</strain>
    </source>
</reference>
<protein>
    <submittedName>
        <fullName evidence="1">Uncharacterized protein</fullName>
    </submittedName>
</protein>
<dbReference type="Proteomes" id="UP000266841">
    <property type="component" value="Unassembled WGS sequence"/>
</dbReference>
<evidence type="ECO:0000313" key="2">
    <source>
        <dbReference type="Proteomes" id="UP000266841"/>
    </source>
</evidence>
<sequence length="25" mass="2722">MESYPAELRFLRLTASARPRAGGGD</sequence>
<proteinExistence type="predicted"/>
<keyword evidence="2" id="KW-1185">Reference proteome</keyword>
<accession>K0RQL2</accession>
<organism evidence="1 2">
    <name type="scientific">Thalassiosira oceanica</name>
    <name type="common">Marine diatom</name>
    <dbReference type="NCBI Taxonomy" id="159749"/>
    <lineage>
        <taxon>Eukaryota</taxon>
        <taxon>Sar</taxon>
        <taxon>Stramenopiles</taxon>
        <taxon>Ochrophyta</taxon>
        <taxon>Bacillariophyta</taxon>
        <taxon>Coscinodiscophyceae</taxon>
        <taxon>Thalassiosirophycidae</taxon>
        <taxon>Thalassiosirales</taxon>
        <taxon>Thalassiosiraceae</taxon>
        <taxon>Thalassiosira</taxon>
    </lineage>
</organism>
<comment type="caution">
    <text evidence="1">The sequence shown here is derived from an EMBL/GenBank/DDBJ whole genome shotgun (WGS) entry which is preliminary data.</text>
</comment>
<feature type="non-terminal residue" evidence="1">
    <location>
        <position position="25"/>
    </location>
</feature>
<name>K0RQL2_THAOC</name>
<gene>
    <name evidence="1" type="ORF">THAOC_32158</name>
</gene>
<dbReference type="AlphaFoldDB" id="K0RQL2"/>
<dbReference type="EMBL" id="AGNL01045204">
    <property type="protein sequence ID" value="EJK49002.1"/>
    <property type="molecule type" value="Genomic_DNA"/>
</dbReference>
<evidence type="ECO:0000313" key="1">
    <source>
        <dbReference type="EMBL" id="EJK49002.1"/>
    </source>
</evidence>